<protein>
    <recommendedName>
        <fullName evidence="3">ABM domain-containing protein</fullName>
    </recommendedName>
</protein>
<sequence length="122" mass="13629">MSQDNCCSIAPYFEVPADRMDEFQTLVDQFVEATRNEPACLYYGFLFDGNTATCREGYDGADGVLAHLDNVGELFAKAQTVARLVRMEVHGPKAELDRLREPLSGLDVNFYELAEGFRNPPS</sequence>
<dbReference type="Proteomes" id="UP000283993">
    <property type="component" value="Unassembled WGS sequence"/>
</dbReference>
<keyword evidence="2" id="KW-1185">Reference proteome</keyword>
<accession>A0A423PKN5</accession>
<organism evidence="1 2">
    <name type="scientific">Salinisphaera orenii MK-B5</name>
    <dbReference type="NCBI Taxonomy" id="856730"/>
    <lineage>
        <taxon>Bacteria</taxon>
        <taxon>Pseudomonadati</taxon>
        <taxon>Pseudomonadota</taxon>
        <taxon>Gammaproteobacteria</taxon>
        <taxon>Salinisphaerales</taxon>
        <taxon>Salinisphaeraceae</taxon>
        <taxon>Salinisphaera</taxon>
    </lineage>
</organism>
<evidence type="ECO:0008006" key="3">
    <source>
        <dbReference type="Google" id="ProtNLM"/>
    </source>
</evidence>
<evidence type="ECO:0000313" key="1">
    <source>
        <dbReference type="EMBL" id="ROO26167.1"/>
    </source>
</evidence>
<dbReference type="EMBL" id="AYKH01000023">
    <property type="protein sequence ID" value="ROO26167.1"/>
    <property type="molecule type" value="Genomic_DNA"/>
</dbReference>
<evidence type="ECO:0000313" key="2">
    <source>
        <dbReference type="Proteomes" id="UP000283993"/>
    </source>
</evidence>
<dbReference type="RefSeq" id="WP_123631424.1">
    <property type="nucleotide sequence ID" value="NZ_AYKH01000023.1"/>
</dbReference>
<name>A0A423PKN5_9GAMM</name>
<dbReference type="InterPro" id="IPR011008">
    <property type="entry name" value="Dimeric_a/b-barrel"/>
</dbReference>
<proteinExistence type="predicted"/>
<dbReference type="Gene3D" id="3.30.70.100">
    <property type="match status" value="1"/>
</dbReference>
<gene>
    <name evidence="1" type="ORF">SAOR_10690</name>
</gene>
<comment type="caution">
    <text evidence="1">The sequence shown here is derived from an EMBL/GenBank/DDBJ whole genome shotgun (WGS) entry which is preliminary data.</text>
</comment>
<dbReference type="AlphaFoldDB" id="A0A423PKN5"/>
<dbReference type="SUPFAM" id="SSF54909">
    <property type="entry name" value="Dimeric alpha+beta barrel"/>
    <property type="match status" value="1"/>
</dbReference>
<reference evidence="1 2" key="1">
    <citation type="submission" date="2013-10" db="EMBL/GenBank/DDBJ databases">
        <title>Salinisphaera orenii MK-B5 Genome Sequencing.</title>
        <authorList>
            <person name="Lai Q."/>
            <person name="Li C."/>
            <person name="Shao Z."/>
        </authorList>
    </citation>
    <scope>NUCLEOTIDE SEQUENCE [LARGE SCALE GENOMIC DNA]</scope>
    <source>
        <strain evidence="1 2">MK-B5</strain>
    </source>
</reference>